<dbReference type="GO" id="GO:0000725">
    <property type="term" value="P:recombinational repair"/>
    <property type="evidence" value="ECO:0007669"/>
    <property type="project" value="InterPro"/>
</dbReference>
<comment type="caution">
    <text evidence="2">The sequence shown here is derived from an EMBL/GenBank/DDBJ whole genome shotgun (WGS) entry which is preliminary data.</text>
</comment>
<feature type="domain" description="Homologous recombination OB-fold protein OB-fold" evidence="1">
    <location>
        <begin position="1"/>
        <end position="63"/>
    </location>
</feature>
<dbReference type="AlphaFoldDB" id="A0A392Q780"/>
<dbReference type="InterPro" id="IPR028045">
    <property type="entry name" value="HROB"/>
</dbReference>
<evidence type="ECO:0000259" key="1">
    <source>
        <dbReference type="Pfam" id="PF15072"/>
    </source>
</evidence>
<feature type="non-terminal residue" evidence="2">
    <location>
        <position position="63"/>
    </location>
</feature>
<evidence type="ECO:0000313" key="3">
    <source>
        <dbReference type="Proteomes" id="UP000265520"/>
    </source>
</evidence>
<dbReference type="InterPro" id="IPR058570">
    <property type="entry name" value="HROB_OB"/>
</dbReference>
<evidence type="ECO:0000313" key="2">
    <source>
        <dbReference type="EMBL" id="MCI19998.1"/>
    </source>
</evidence>
<protein>
    <recommendedName>
        <fullName evidence="1">Homologous recombination OB-fold protein OB-fold domain-containing protein</fullName>
    </recommendedName>
</protein>
<accession>A0A392Q780</accession>
<dbReference type="PANTHER" id="PTHR14523">
    <property type="entry name" value="UNCHARACTERIZED PROTEIN C17ORF53 HOMOLOG"/>
    <property type="match status" value="1"/>
</dbReference>
<organism evidence="2 3">
    <name type="scientific">Trifolium medium</name>
    <dbReference type="NCBI Taxonomy" id="97028"/>
    <lineage>
        <taxon>Eukaryota</taxon>
        <taxon>Viridiplantae</taxon>
        <taxon>Streptophyta</taxon>
        <taxon>Embryophyta</taxon>
        <taxon>Tracheophyta</taxon>
        <taxon>Spermatophyta</taxon>
        <taxon>Magnoliopsida</taxon>
        <taxon>eudicotyledons</taxon>
        <taxon>Gunneridae</taxon>
        <taxon>Pentapetalae</taxon>
        <taxon>rosids</taxon>
        <taxon>fabids</taxon>
        <taxon>Fabales</taxon>
        <taxon>Fabaceae</taxon>
        <taxon>Papilionoideae</taxon>
        <taxon>50 kb inversion clade</taxon>
        <taxon>NPAAA clade</taxon>
        <taxon>Hologalegina</taxon>
        <taxon>IRL clade</taxon>
        <taxon>Trifolieae</taxon>
        <taxon>Trifolium</taxon>
    </lineage>
</organism>
<sequence length="63" mass="6750">MTVTLKVDPTGIIGASIHRKVFTKVEFGKDITVGSVLVLQKVAVFSPNGSTCYLNITLSNIVK</sequence>
<dbReference type="EMBL" id="LXQA010117632">
    <property type="protein sequence ID" value="MCI19998.1"/>
    <property type="molecule type" value="Genomic_DNA"/>
</dbReference>
<name>A0A392Q780_9FABA</name>
<dbReference type="Proteomes" id="UP000265520">
    <property type="component" value="Unassembled WGS sequence"/>
</dbReference>
<reference evidence="2 3" key="1">
    <citation type="journal article" date="2018" name="Front. Plant Sci.">
        <title>Red Clover (Trifolium pratense) and Zigzag Clover (T. medium) - A Picture of Genomic Similarities and Differences.</title>
        <authorList>
            <person name="Dluhosova J."/>
            <person name="Istvanek J."/>
            <person name="Nedelnik J."/>
            <person name="Repkova J."/>
        </authorList>
    </citation>
    <scope>NUCLEOTIDE SEQUENCE [LARGE SCALE GENOMIC DNA]</scope>
    <source>
        <strain evidence="3">cv. 10/8</strain>
        <tissue evidence="2">Leaf</tissue>
    </source>
</reference>
<dbReference type="PANTHER" id="PTHR14523:SF1">
    <property type="entry name" value="HOMOLOGOUS RECOMBINATION OB-FOLD PROTEIN"/>
    <property type="match status" value="1"/>
</dbReference>
<proteinExistence type="predicted"/>
<dbReference type="Pfam" id="PF15072">
    <property type="entry name" value="HROB"/>
    <property type="match status" value="1"/>
</dbReference>
<keyword evidence="3" id="KW-1185">Reference proteome</keyword>